<evidence type="ECO:0000256" key="3">
    <source>
        <dbReference type="ARBA" id="ARBA00022801"/>
    </source>
</evidence>
<feature type="domain" description="UvrD-like helicase ATP-binding" evidence="11">
    <location>
        <begin position="87"/>
        <end position="404"/>
    </location>
</feature>
<evidence type="ECO:0000256" key="7">
    <source>
        <dbReference type="ARBA" id="ARBA00023235"/>
    </source>
</evidence>
<dbReference type="SUPFAM" id="SSF52540">
    <property type="entry name" value="P-loop containing nucleoside triphosphate hydrolases"/>
    <property type="match status" value="1"/>
</dbReference>
<keyword evidence="2" id="KW-0547">Nucleotide-binding</keyword>
<dbReference type="AlphaFoldDB" id="A0A0F9VTZ4"/>
<dbReference type="EMBL" id="LAZR01000009">
    <property type="protein sequence ID" value="KKO08586.1"/>
    <property type="molecule type" value="Genomic_DNA"/>
</dbReference>
<evidence type="ECO:0000256" key="10">
    <source>
        <dbReference type="ARBA" id="ARBA00048988"/>
    </source>
</evidence>
<keyword evidence="5" id="KW-0067">ATP-binding</keyword>
<dbReference type="InterPro" id="IPR014016">
    <property type="entry name" value="UvrD-like_ATP-bd"/>
</dbReference>
<keyword evidence="3" id="KW-0378">Hydrolase</keyword>
<evidence type="ECO:0000256" key="4">
    <source>
        <dbReference type="ARBA" id="ARBA00022806"/>
    </source>
</evidence>
<dbReference type="InterPro" id="IPR000212">
    <property type="entry name" value="DNA_helicase_UvrD/REP"/>
</dbReference>
<dbReference type="PANTHER" id="PTHR11070">
    <property type="entry name" value="UVRD / RECB / PCRA DNA HELICASE FAMILY MEMBER"/>
    <property type="match status" value="1"/>
</dbReference>
<dbReference type="Gene3D" id="1.10.10.160">
    <property type="match status" value="1"/>
</dbReference>
<dbReference type="GO" id="GO:0003677">
    <property type="term" value="F:DNA binding"/>
    <property type="evidence" value="ECO:0007669"/>
    <property type="project" value="InterPro"/>
</dbReference>
<protein>
    <recommendedName>
        <fullName evidence="9">DNA 3'-5' helicase</fullName>
        <ecNumber evidence="9">5.6.2.4</ecNumber>
    </recommendedName>
</protein>
<comment type="catalytic activity">
    <reaction evidence="10">
        <text>ATP + H2O = ADP + phosphate + H(+)</text>
        <dbReference type="Rhea" id="RHEA:13065"/>
        <dbReference type="ChEBI" id="CHEBI:15377"/>
        <dbReference type="ChEBI" id="CHEBI:15378"/>
        <dbReference type="ChEBI" id="CHEBI:30616"/>
        <dbReference type="ChEBI" id="CHEBI:43474"/>
        <dbReference type="ChEBI" id="CHEBI:456216"/>
        <dbReference type="EC" id="5.6.2.4"/>
    </reaction>
</comment>
<dbReference type="GO" id="GO:0000725">
    <property type="term" value="P:recombinational repair"/>
    <property type="evidence" value="ECO:0007669"/>
    <property type="project" value="TreeGrafter"/>
</dbReference>
<evidence type="ECO:0000256" key="6">
    <source>
        <dbReference type="ARBA" id="ARBA00023125"/>
    </source>
</evidence>
<dbReference type="InterPro" id="IPR013986">
    <property type="entry name" value="DExx_box_DNA_helicase_dom_sf"/>
</dbReference>
<keyword evidence="4" id="KW-0347">Helicase</keyword>
<dbReference type="GO" id="GO:0005524">
    <property type="term" value="F:ATP binding"/>
    <property type="evidence" value="ECO:0007669"/>
    <property type="project" value="UniProtKB-KW"/>
</dbReference>
<sequence>MNIEAPQITLFEDSHIEHCKNVLKKEAQIEDVVRALRDNVGDKHRTEQTEVVTEIAKRERKVFKTRAAAAIDRHLDATEDGTKASELAINKGLLNFVSLITPNIRLRARAGSGKSTALVIKCDFLINELGVAPEAIQLLTFNRSASNDLSKKLRKALGDKVGKRVGVNTFHSLAYHILNCCPQTQHLKLIFKEEDRSQKEQLSDLEAIVVKETTARDFAAYRERYEGTSYSYMTRFENFDQSIRDFVTGATALYRARRGTPTPLKHNPVTRHLERVVAAYEARLRQSSTLDGEAGLREAARILESDVDLANLNRIDEGIQPLFTRLGGGMQFLFVDEFQDFSAAFAEITQGVMARNPNCVMNAVGDDWQSINAFMGADLSFFNGMKKTHVASLNLPLHSNWRCGKRIVELGNRVMGASKATAAVPALPHDGKIRVRVGDIQNFKRKKEEWHAEAQDFLEGHINNMAQAAWADDLRAGRERGTVVLLAAQNSPFSKSLQAYAKMIDTTEGGKVTTSTSHASKGGEWDHVILLDGTASHYPSAHPAEPAQRDMIKRADLEEEGQRLLYVAVTRAKYTLSILAPTELHPKLNAALEIARR</sequence>
<comment type="caution">
    <text evidence="12">The sequence shown here is derived from an EMBL/GenBank/DDBJ whole genome shotgun (WGS) entry which is preliminary data.</text>
</comment>
<dbReference type="PANTHER" id="PTHR11070:SF2">
    <property type="entry name" value="ATP-DEPENDENT DNA HELICASE SRS2"/>
    <property type="match status" value="1"/>
</dbReference>
<dbReference type="EC" id="5.6.2.4" evidence="9"/>
<organism evidence="12">
    <name type="scientific">marine sediment metagenome</name>
    <dbReference type="NCBI Taxonomy" id="412755"/>
    <lineage>
        <taxon>unclassified sequences</taxon>
        <taxon>metagenomes</taxon>
        <taxon>ecological metagenomes</taxon>
    </lineage>
</organism>
<dbReference type="GO" id="GO:0043138">
    <property type="term" value="F:3'-5' DNA helicase activity"/>
    <property type="evidence" value="ECO:0007669"/>
    <property type="project" value="UniProtKB-EC"/>
</dbReference>
<reference evidence="12" key="1">
    <citation type="journal article" date="2015" name="Nature">
        <title>Complex archaea that bridge the gap between prokaryotes and eukaryotes.</title>
        <authorList>
            <person name="Spang A."/>
            <person name="Saw J.H."/>
            <person name="Jorgensen S.L."/>
            <person name="Zaremba-Niedzwiedzka K."/>
            <person name="Martijn J."/>
            <person name="Lind A.E."/>
            <person name="van Eijk R."/>
            <person name="Schleper C."/>
            <person name="Guy L."/>
            <person name="Ettema T.J."/>
        </authorList>
    </citation>
    <scope>NUCLEOTIDE SEQUENCE</scope>
</reference>
<dbReference type="InterPro" id="IPR027417">
    <property type="entry name" value="P-loop_NTPase"/>
</dbReference>
<dbReference type="Gene3D" id="3.40.50.300">
    <property type="entry name" value="P-loop containing nucleotide triphosphate hydrolases"/>
    <property type="match status" value="2"/>
</dbReference>
<evidence type="ECO:0000256" key="8">
    <source>
        <dbReference type="ARBA" id="ARBA00034617"/>
    </source>
</evidence>
<evidence type="ECO:0000313" key="12">
    <source>
        <dbReference type="EMBL" id="KKO08586.1"/>
    </source>
</evidence>
<proteinExistence type="inferred from homology"/>
<comment type="similarity">
    <text evidence="1">Belongs to the helicase family. UvrD subfamily.</text>
</comment>
<dbReference type="Pfam" id="PF13361">
    <property type="entry name" value="UvrD_C"/>
    <property type="match status" value="1"/>
</dbReference>
<gene>
    <name evidence="12" type="ORF">LCGC14_0045260</name>
</gene>
<evidence type="ECO:0000256" key="2">
    <source>
        <dbReference type="ARBA" id="ARBA00022741"/>
    </source>
</evidence>
<evidence type="ECO:0000256" key="5">
    <source>
        <dbReference type="ARBA" id="ARBA00022840"/>
    </source>
</evidence>
<dbReference type="GO" id="GO:0005829">
    <property type="term" value="C:cytosol"/>
    <property type="evidence" value="ECO:0007669"/>
    <property type="project" value="TreeGrafter"/>
</dbReference>
<evidence type="ECO:0000256" key="9">
    <source>
        <dbReference type="ARBA" id="ARBA00034808"/>
    </source>
</evidence>
<dbReference type="Pfam" id="PF00580">
    <property type="entry name" value="UvrD-helicase"/>
    <property type="match status" value="1"/>
</dbReference>
<dbReference type="PROSITE" id="PS51198">
    <property type="entry name" value="UVRD_HELICASE_ATP_BIND"/>
    <property type="match status" value="1"/>
</dbReference>
<comment type="catalytic activity">
    <reaction evidence="8">
        <text>Couples ATP hydrolysis with the unwinding of duplex DNA by translocating in the 3'-5' direction.</text>
        <dbReference type="EC" id="5.6.2.4"/>
    </reaction>
</comment>
<evidence type="ECO:0000256" key="1">
    <source>
        <dbReference type="ARBA" id="ARBA00009922"/>
    </source>
</evidence>
<keyword evidence="6" id="KW-0238">DNA-binding</keyword>
<dbReference type="InterPro" id="IPR014017">
    <property type="entry name" value="DNA_helicase_UvrD-like_C"/>
</dbReference>
<accession>A0A0F9VTZ4</accession>
<keyword evidence="7" id="KW-0413">Isomerase</keyword>
<dbReference type="GO" id="GO:0016787">
    <property type="term" value="F:hydrolase activity"/>
    <property type="evidence" value="ECO:0007669"/>
    <property type="project" value="UniProtKB-KW"/>
</dbReference>
<evidence type="ECO:0000259" key="11">
    <source>
        <dbReference type="PROSITE" id="PS51198"/>
    </source>
</evidence>
<name>A0A0F9VTZ4_9ZZZZ</name>